<dbReference type="InterPro" id="IPR011141">
    <property type="entry name" value="Polyketide_synthase_type-III"/>
</dbReference>
<reference evidence="7 8" key="1">
    <citation type="submission" date="2016-02" db="EMBL/GenBank/DDBJ databases">
        <title>Draft Genome for Tepidibacillus decaturensis nov. sp. Strain Z9, an Anaerobic, Moderately Thermophilic and Heterotrophic Bacterium from Deep Subsurface of the Illinois Basin, USA.</title>
        <authorList>
            <person name="Dong Y."/>
            <person name="Chang J.Y."/>
            <person name="Sanford R."/>
            <person name="Fouke B.W."/>
        </authorList>
    </citation>
    <scope>NUCLEOTIDE SEQUENCE [LARGE SCALE GENOMIC DNA]</scope>
    <source>
        <strain evidence="7 8">Z9</strain>
    </source>
</reference>
<gene>
    <name evidence="7" type="ORF">U473_09125</name>
</gene>
<sequence>MSYIISVGTAVPPYEISQETAKNFSKILFKDHFKDIDRLLHIFDHTQITKRHFCVPIEWFEVEHTFEEKNMIYVKNAIELSKQAIFHCLKNTPFGTEDIDHILFISSTGLSTPSIDAYLFNDPDIHFNPHIKRTPIWGLGCAGGAAGLSRAMEYSRAFPNDKVLVVSLEIGELAFLRNDLSKSNLVATSLFGDGAAAVLIVGDEVLQTDAGLKMIDSQSTIWKNSLDVMGWDVRNNGLKVIFSKDIPSIVQNELKPNVDQFLLNHHLTLSDLQFFILHPGGTKVIEAYENAFQITEQETMITRQILNQYGNMSSPTVLFVLQALLKNHPPKNGHGILIALGPGFSSEIILLEWMK</sequence>
<dbReference type="PIRSF" id="PIRSF000451">
    <property type="entry name" value="PKS_III"/>
    <property type="match status" value="1"/>
</dbReference>
<dbReference type="Gene3D" id="3.40.47.10">
    <property type="match status" value="2"/>
</dbReference>
<evidence type="ECO:0000256" key="2">
    <source>
        <dbReference type="ARBA" id="ARBA00022679"/>
    </source>
</evidence>
<keyword evidence="8" id="KW-1185">Reference proteome</keyword>
<dbReference type="Pfam" id="PF02797">
    <property type="entry name" value="Chal_sti_synt_C"/>
    <property type="match status" value="1"/>
</dbReference>
<protein>
    <submittedName>
        <fullName evidence="7">Chalcone synthase</fullName>
    </submittedName>
</protein>
<dbReference type="AlphaFoldDB" id="A0A135L551"/>
<proteinExistence type="inferred from homology"/>
<evidence type="ECO:0000313" key="7">
    <source>
        <dbReference type="EMBL" id="KXG44145.1"/>
    </source>
</evidence>
<evidence type="ECO:0000256" key="3">
    <source>
        <dbReference type="ARBA" id="ARBA00023315"/>
    </source>
</evidence>
<feature type="domain" description="Chalcone/stilbene synthase C-terminal" evidence="6">
    <location>
        <begin position="220"/>
        <end position="351"/>
    </location>
</feature>
<comment type="caution">
    <text evidence="7">The sequence shown here is derived from an EMBL/GenBank/DDBJ whole genome shotgun (WGS) entry which is preliminary data.</text>
</comment>
<dbReference type="PANTHER" id="PTHR11877">
    <property type="entry name" value="HYDROXYMETHYLGLUTARYL-COA SYNTHASE"/>
    <property type="match status" value="1"/>
</dbReference>
<evidence type="ECO:0000256" key="4">
    <source>
        <dbReference type="PIRSR" id="PIRSR000451-1"/>
    </source>
</evidence>
<accession>A0A135L551</accession>
<comment type="similarity">
    <text evidence="1">Belongs to the thiolase-like superfamily. Chalcone/stilbene synthases family.</text>
</comment>
<evidence type="ECO:0000313" key="8">
    <source>
        <dbReference type="Proteomes" id="UP000070352"/>
    </source>
</evidence>
<dbReference type="OrthoDB" id="9786288at2"/>
<keyword evidence="2" id="KW-0808">Transferase</keyword>
<dbReference type="InterPro" id="IPR016039">
    <property type="entry name" value="Thiolase-like"/>
</dbReference>
<dbReference type="InterPro" id="IPR012328">
    <property type="entry name" value="Chalcone/stilbene_synt_C"/>
</dbReference>
<evidence type="ECO:0000259" key="5">
    <source>
        <dbReference type="Pfam" id="PF00195"/>
    </source>
</evidence>
<evidence type="ECO:0000259" key="6">
    <source>
        <dbReference type="Pfam" id="PF02797"/>
    </source>
</evidence>
<dbReference type="Pfam" id="PF00195">
    <property type="entry name" value="Chal_sti_synt_N"/>
    <property type="match status" value="1"/>
</dbReference>
<dbReference type="SUPFAM" id="SSF53901">
    <property type="entry name" value="Thiolase-like"/>
    <property type="match status" value="2"/>
</dbReference>
<dbReference type="STRING" id="1413211.U473_09125"/>
<feature type="domain" description="Chalcone/stilbene synthase N-terminal" evidence="5">
    <location>
        <begin position="3"/>
        <end position="202"/>
    </location>
</feature>
<dbReference type="EMBL" id="LSKU01000001">
    <property type="protein sequence ID" value="KXG44145.1"/>
    <property type="molecule type" value="Genomic_DNA"/>
</dbReference>
<dbReference type="PANTHER" id="PTHR11877:SF99">
    <property type="entry name" value="1,3,6,8-TETRAHYDROXYNAPHTHALENE SYNTHASE"/>
    <property type="match status" value="1"/>
</dbReference>
<evidence type="ECO:0000256" key="1">
    <source>
        <dbReference type="ARBA" id="ARBA00005531"/>
    </source>
</evidence>
<dbReference type="GO" id="GO:0030639">
    <property type="term" value="P:polyketide biosynthetic process"/>
    <property type="evidence" value="ECO:0007669"/>
    <property type="project" value="TreeGrafter"/>
</dbReference>
<dbReference type="GO" id="GO:0016747">
    <property type="term" value="F:acyltransferase activity, transferring groups other than amino-acyl groups"/>
    <property type="evidence" value="ECO:0007669"/>
    <property type="project" value="InterPro"/>
</dbReference>
<dbReference type="RefSeq" id="WP_068725507.1">
    <property type="nucleotide sequence ID" value="NZ_LSKU01000001.1"/>
</dbReference>
<name>A0A135L551_9BACI</name>
<feature type="active site" description="Acyl-thioester intermediate" evidence="4">
    <location>
        <position position="141"/>
    </location>
</feature>
<dbReference type="InterPro" id="IPR001099">
    <property type="entry name" value="Chalcone/stilbene_synt_N"/>
</dbReference>
<dbReference type="Proteomes" id="UP000070352">
    <property type="component" value="Unassembled WGS sequence"/>
</dbReference>
<keyword evidence="3" id="KW-0012">Acyltransferase</keyword>
<dbReference type="CDD" id="cd00831">
    <property type="entry name" value="CHS_like"/>
    <property type="match status" value="1"/>
</dbReference>
<organism evidence="7 8">
    <name type="scientific">Tepidibacillus decaturensis</name>
    <dbReference type="NCBI Taxonomy" id="1413211"/>
    <lineage>
        <taxon>Bacteria</taxon>
        <taxon>Bacillati</taxon>
        <taxon>Bacillota</taxon>
        <taxon>Bacilli</taxon>
        <taxon>Bacillales</taxon>
        <taxon>Bacillaceae</taxon>
        <taxon>Tepidibacillus</taxon>
    </lineage>
</organism>